<dbReference type="Gene3D" id="1.20.1290.10">
    <property type="entry name" value="AhpD-like"/>
    <property type="match status" value="1"/>
</dbReference>
<gene>
    <name evidence="2" type="ORF">P608_26250</name>
</gene>
<dbReference type="Proteomes" id="UP000029549">
    <property type="component" value="Unassembled WGS sequence"/>
</dbReference>
<dbReference type="NCBIfam" id="TIGR00778">
    <property type="entry name" value="ahpD_dom"/>
    <property type="match status" value="1"/>
</dbReference>
<dbReference type="Pfam" id="PF02627">
    <property type="entry name" value="CMD"/>
    <property type="match status" value="1"/>
</dbReference>
<accession>A0A0E3BMH9</accession>
<protein>
    <submittedName>
        <fullName evidence="2">Alkylhydroperoxidase</fullName>
    </submittedName>
</protein>
<dbReference type="PANTHER" id="PTHR34846:SF10">
    <property type="entry name" value="CYTOPLASMIC PROTEIN"/>
    <property type="match status" value="1"/>
</dbReference>
<organism evidence="2 3">
    <name type="scientific">Comamonas thiooxydans</name>
    <dbReference type="NCBI Taxonomy" id="363952"/>
    <lineage>
        <taxon>Bacteria</taxon>
        <taxon>Pseudomonadati</taxon>
        <taxon>Pseudomonadota</taxon>
        <taxon>Betaproteobacteria</taxon>
        <taxon>Burkholderiales</taxon>
        <taxon>Comamonadaceae</taxon>
        <taxon>Comamonas</taxon>
    </lineage>
</organism>
<dbReference type="RefSeq" id="WP_034394433.1">
    <property type="nucleotide sequence ID" value="NZ_AWTM01000131.1"/>
</dbReference>
<feature type="domain" description="Carboxymuconolactone decarboxylase-like" evidence="1">
    <location>
        <begin position="26"/>
        <end position="107"/>
    </location>
</feature>
<evidence type="ECO:0000313" key="2">
    <source>
        <dbReference type="EMBL" id="KGH02854.1"/>
    </source>
</evidence>
<keyword evidence="2" id="KW-0560">Oxidoreductase</keyword>
<dbReference type="PANTHER" id="PTHR34846">
    <property type="entry name" value="4-CARBOXYMUCONOLACTONE DECARBOXYLASE FAMILY PROTEIN (AFU_ORTHOLOGUE AFUA_6G11590)"/>
    <property type="match status" value="1"/>
</dbReference>
<keyword evidence="2" id="KW-0575">Peroxidase</keyword>
<reference evidence="2 3" key="1">
    <citation type="submission" date="2013-09" db="EMBL/GenBank/DDBJ databases">
        <title>High correlation between genotypes and phenotypes of environmental bacteria Comamonas testosteroni strains.</title>
        <authorList>
            <person name="Liu L."/>
            <person name="Zhu W."/>
            <person name="Xia X."/>
            <person name="Xu B."/>
            <person name="Luo M."/>
            <person name="Wang G."/>
        </authorList>
    </citation>
    <scope>NUCLEOTIDE SEQUENCE [LARGE SCALE GENOMIC DNA]</scope>
    <source>
        <strain evidence="2 3">DF2</strain>
    </source>
</reference>
<evidence type="ECO:0000313" key="3">
    <source>
        <dbReference type="Proteomes" id="UP000029549"/>
    </source>
</evidence>
<proteinExistence type="predicted"/>
<comment type="caution">
    <text evidence="2">The sequence shown here is derived from an EMBL/GenBank/DDBJ whole genome shotgun (WGS) entry which is preliminary data.</text>
</comment>
<name>A0A0E3BMH9_9BURK</name>
<dbReference type="EMBL" id="AWTP01000176">
    <property type="protein sequence ID" value="KGH02854.1"/>
    <property type="molecule type" value="Genomic_DNA"/>
</dbReference>
<keyword evidence="3" id="KW-1185">Reference proteome</keyword>
<dbReference type="InterPro" id="IPR004675">
    <property type="entry name" value="AhpD_core"/>
</dbReference>
<dbReference type="GO" id="GO:0051920">
    <property type="term" value="F:peroxiredoxin activity"/>
    <property type="evidence" value="ECO:0007669"/>
    <property type="project" value="InterPro"/>
</dbReference>
<dbReference type="AlphaFoldDB" id="A0A0E3BMH9"/>
<dbReference type="InterPro" id="IPR029032">
    <property type="entry name" value="AhpD-like"/>
</dbReference>
<sequence length="165" mass="18647">MADIANPTVNPIAIPTPRLDFRALAPELYKAQAGLNAQIARSSLGVQLLELVYLRVSQINGCAFCVDMHVRELLSRGEDLQRINSVVTWREVDFFEMRERAALNWAERCTQLSQAHPGQQDFEALRPYFSEREIVELSYAIGCINVWNRLCVGFAAPVEKKPITV</sequence>
<evidence type="ECO:0000259" key="1">
    <source>
        <dbReference type="Pfam" id="PF02627"/>
    </source>
</evidence>
<dbReference type="SUPFAM" id="SSF69118">
    <property type="entry name" value="AhpD-like"/>
    <property type="match status" value="1"/>
</dbReference>
<dbReference type="InterPro" id="IPR003779">
    <property type="entry name" value="CMD-like"/>
</dbReference>